<dbReference type="SUPFAM" id="SSF49265">
    <property type="entry name" value="Fibronectin type III"/>
    <property type="match status" value="1"/>
</dbReference>
<evidence type="ECO:0000259" key="4">
    <source>
        <dbReference type="PROSITE" id="PS50853"/>
    </source>
</evidence>
<dbReference type="Pfam" id="PF00041">
    <property type="entry name" value="fn3"/>
    <property type="match status" value="1"/>
</dbReference>
<dbReference type="InterPro" id="IPR003961">
    <property type="entry name" value="FN3_dom"/>
</dbReference>
<dbReference type="RefSeq" id="WP_051483883.1">
    <property type="nucleotide sequence ID" value="NZ_HG917869.1"/>
</dbReference>
<dbReference type="Gene3D" id="1.10.390.30">
    <property type="entry name" value="Peptidase M60, enhancin-like domain 3"/>
    <property type="match status" value="1"/>
</dbReference>
<dbReference type="InterPro" id="IPR018247">
    <property type="entry name" value="EF_Hand_1_Ca_BS"/>
</dbReference>
<dbReference type="InterPro" id="IPR000421">
    <property type="entry name" value="FA58C"/>
</dbReference>
<dbReference type="OrthoDB" id="197688at2"/>
<dbReference type="InterPro" id="IPR042279">
    <property type="entry name" value="Pep_M60_3"/>
</dbReference>
<sequence>MRRLIAAIILITMLALQINVFAIGAESLNDNYQSSVTMASVSGNLEVDINLDMPIKNTTKEETEIRVLLRGKASELSIELGGDKAIEKEDAIIDGHTINYTVKKLNSNRGLTTLTDTEVYYYNIVFSNLPQGNYDIEVSGNGFSDVVEKNIKIEDYSQRVILSNHGSMLFGDFDRNNKIDEEDYKDLFDNIETKDNELIKKYDLNRDGIVDILDLHYVHENLSLEKVNSEIINTDVIINPSNVVLETKEGQEVIGTIADLFKEEGIIQISAKDKNDNNIDITPENPVELTMDLGKSTLMEQIVIKVPVDGSAPASGEIVLFDENNKEVLREAFGYSLLSRSVATSDEGTIKIDLGKQVAVKKITIVVKETTKDPKLAEIAKVEFLNNVYEEIPEPVLNIPTIREINPDHEKLTVSWNHEANVTGYEVRCVAVKDGKEYVRETTSNTVEFSDLTNYEEYKISIKSVNGEWSSDYSTPIIAVPKPKERPTVPEGITVESLYKGLKVTWKKNDMAIGQNLYYRIAGSEDSYTEIKNIIGTSYTIADLEDEVTYEIYLTAYNDIGISNKSNIYSGKTLSIDPPISPNYKLINTADAIGEITNHIVDVDYDKGVSEESYPSRKIGVVDNDYSTYWYLNDWDSGVYSKRGPILTLDKEYTIDTIALIPRQEPGFTIPYRANIGVYDEVSGKWTYIEASVQGRNNNGQYALLKLEEPITARKIQVNPSVYGGQKVSISELKLYNYDSIENDIKNLFKDDLQVELKMSVNQKIIDELKERLNTADEVSGEYHWNKEVLEKELKLAEDILNDKGLSEEVFTVEQNISNGTFNLGMGNDYQALGYSVRAGEEIVVYVGTKGNILPELIFTQFYGESGKFAKSIKLQKGRNVIEVPQIHDLDVEKGGSIYIRYPNSSASNNEIKVRVSGGVKIPHLNVYGLINDDSKVDEVKDLARTYIRELKTYVDNIEDMYPSIFTNRSNNVYKYDEKASVLNTTDIETDKVTLNLPATEILKGITEGLKSEDEEVERLYNTLLAWEQVMEITFAKKGVLGTELQPRSRMNIKYQRMFAKAFMYASSNHVGIEFDSSAPLMHGKPYVFNEDRTIKENGSLFGWGIAHEIGHVVDKPKGTYSETTNNILSLIIQTFNDENHSRLEDSNVYEKIYNKVTSDTISLSSDVFTTLGMFWQLHLAYEDNHTYEMLWNNDTYYGRLNKLYRDMPSDMENLDKDQILVRLASDAANKDLTDFFYKWGIRPTEETYEYIKSKGYEKETRQIQYLNDEARRQRLSGITAMDSSTEVIASFDGYNDGDYVKNAKNITLNLGISGDNDKILGYEIYRNGVPVGFTTEDTYTDILGAVNNRVFKYEVVAYDYLLNVTKKYEVGSLKISHDGSMSKTSWIASTNTSNDEDVNNNMDTTGPIQNPAIDKVIDNKSDTVYVGYKSGNNNPEIVIDMNKINSIVGIKYTTDDKNSSSTIQDYEVYVSNNGEEWTLASSGKFQFGANGDDENSAIVYFNKEDSEGGRQLYTYEASYVKVVAKGKSTISVAEIDILAPPGDNIDIDVIGTLKSDYEYADGEVIPAGSVVITGEYRGNPAYNIPVLKNEYGYVINSETILLAEIPTNAHLGEISSGTWISWVSPSEVSSLTTKVMAELYRVNDAITLEGQRLVSDSLYVKVPLKLPEIDFNKDEN</sequence>
<feature type="domain" description="F5/8 type C" evidence="2">
    <location>
        <begin position="588"/>
        <end position="738"/>
    </location>
</feature>
<evidence type="ECO:0000313" key="6">
    <source>
        <dbReference type="EMBL" id="CDM70071.1"/>
    </source>
</evidence>
<dbReference type="eggNOG" id="COG4733">
    <property type="taxonomic scope" value="Bacteria"/>
</dbReference>
<keyword evidence="7" id="KW-1185">Reference proteome</keyword>
<feature type="domain" description="Fibronectin type-III" evidence="4">
    <location>
        <begin position="395"/>
        <end position="484"/>
    </location>
</feature>
<dbReference type="Pfam" id="PF13402">
    <property type="entry name" value="Peptidase_M60"/>
    <property type="match status" value="1"/>
</dbReference>
<dbReference type="InterPro" id="IPR002048">
    <property type="entry name" value="EF_hand_dom"/>
</dbReference>
<evidence type="ECO:0000259" key="5">
    <source>
        <dbReference type="PROSITE" id="PS51723"/>
    </source>
</evidence>
<organism evidence="6 7">
    <name type="scientific">Clostridium bornimense</name>
    <dbReference type="NCBI Taxonomy" id="1216932"/>
    <lineage>
        <taxon>Bacteria</taxon>
        <taxon>Bacillati</taxon>
        <taxon>Bacillota</taxon>
        <taxon>Clostridia</taxon>
        <taxon>Eubacteriales</taxon>
        <taxon>Clostridiaceae</taxon>
        <taxon>Clostridium</taxon>
    </lineage>
</organism>
<dbReference type="PROSITE" id="PS51723">
    <property type="entry name" value="PEPTIDASE_M60"/>
    <property type="match status" value="1"/>
</dbReference>
<reference evidence="6 7" key="1">
    <citation type="submission" date="2013-11" db="EMBL/GenBank/DDBJ databases">
        <title>Complete genome sequence of Clostridum sp. M2/40.</title>
        <authorList>
            <person name="Wibberg D."/>
            <person name="Puehler A."/>
            <person name="Schlueter A."/>
        </authorList>
    </citation>
    <scope>NUCLEOTIDE SEQUENCE [LARGE SCALE GENOMIC DNA]</scope>
    <source>
        <strain evidence="7">M2/40</strain>
    </source>
</reference>
<dbReference type="PROSITE" id="PS50022">
    <property type="entry name" value="FA58C_3"/>
    <property type="match status" value="2"/>
</dbReference>
<evidence type="ECO:0000256" key="1">
    <source>
        <dbReference type="ARBA" id="ARBA00023295"/>
    </source>
</evidence>
<dbReference type="Pfam" id="PF00754">
    <property type="entry name" value="F5_F8_type_C"/>
    <property type="match status" value="1"/>
</dbReference>
<feature type="domain" description="Fibronectin type-III" evidence="4">
    <location>
        <begin position="486"/>
        <end position="576"/>
    </location>
</feature>
<dbReference type="SUPFAM" id="SSF49785">
    <property type="entry name" value="Galactose-binding domain-like"/>
    <property type="match status" value="2"/>
</dbReference>
<dbReference type="PROSITE" id="PS00018">
    <property type="entry name" value="EF_HAND_1"/>
    <property type="match status" value="1"/>
</dbReference>
<gene>
    <name evidence="6" type="ORF">CM240_2954</name>
</gene>
<dbReference type="Gene3D" id="3.40.390.80">
    <property type="entry name" value="Peptidase M60, enhancin-like domain 2"/>
    <property type="match status" value="1"/>
</dbReference>
<dbReference type="GO" id="GO:0016798">
    <property type="term" value="F:hydrolase activity, acting on glycosyl bonds"/>
    <property type="evidence" value="ECO:0007669"/>
    <property type="project" value="UniProtKB-KW"/>
</dbReference>
<dbReference type="InterPro" id="IPR013783">
    <property type="entry name" value="Ig-like_fold"/>
</dbReference>
<dbReference type="Gene3D" id="2.60.40.4130">
    <property type="match status" value="1"/>
</dbReference>
<name>W6RZI6_9CLOT</name>
<dbReference type="CDD" id="cd00063">
    <property type="entry name" value="FN3"/>
    <property type="match status" value="2"/>
</dbReference>
<dbReference type="EMBL" id="HG917869">
    <property type="protein sequence ID" value="CDM70071.1"/>
    <property type="molecule type" value="Genomic_DNA"/>
</dbReference>
<dbReference type="PROSITE" id="PS50222">
    <property type="entry name" value="EF_HAND_2"/>
    <property type="match status" value="1"/>
</dbReference>
<dbReference type="GO" id="GO:0005509">
    <property type="term" value="F:calcium ion binding"/>
    <property type="evidence" value="ECO:0007669"/>
    <property type="project" value="InterPro"/>
</dbReference>
<proteinExistence type="predicted"/>
<dbReference type="Gene3D" id="2.60.120.1250">
    <property type="entry name" value="Peptidase M60, enhancin-like domain 1"/>
    <property type="match status" value="1"/>
</dbReference>
<accession>W6RZI6</accession>
<dbReference type="HOGENOM" id="CLU_002552_0_0_9"/>
<dbReference type="InterPro" id="IPR031161">
    <property type="entry name" value="Peptidase_M60_dom"/>
</dbReference>
<dbReference type="KEGG" id="clt:CM240_2954"/>
<evidence type="ECO:0008006" key="8">
    <source>
        <dbReference type="Google" id="ProtNLM"/>
    </source>
</evidence>
<feature type="domain" description="Peptidase M60" evidence="5">
    <location>
        <begin position="828"/>
        <end position="1183"/>
    </location>
</feature>
<dbReference type="InterPro" id="IPR036116">
    <property type="entry name" value="FN3_sf"/>
</dbReference>
<dbReference type="PATRIC" id="fig|1216932.3.peg.2921"/>
<dbReference type="Gene3D" id="2.60.40.10">
    <property type="entry name" value="Immunoglobulins"/>
    <property type="match status" value="2"/>
</dbReference>
<dbReference type="Gene3D" id="2.60.120.260">
    <property type="entry name" value="Galactose-binding domain-like"/>
    <property type="match status" value="2"/>
</dbReference>
<evidence type="ECO:0000259" key="2">
    <source>
        <dbReference type="PROSITE" id="PS50022"/>
    </source>
</evidence>
<evidence type="ECO:0000259" key="3">
    <source>
        <dbReference type="PROSITE" id="PS50222"/>
    </source>
</evidence>
<feature type="domain" description="EF-hand" evidence="3">
    <location>
        <begin position="190"/>
        <end position="225"/>
    </location>
</feature>
<dbReference type="STRING" id="1216932.CM240_2954"/>
<dbReference type="Proteomes" id="UP000019426">
    <property type="component" value="Chromosome M2/40_rep2"/>
</dbReference>
<evidence type="ECO:0000313" key="7">
    <source>
        <dbReference type="Proteomes" id="UP000019426"/>
    </source>
</evidence>
<dbReference type="SMART" id="SM00060">
    <property type="entry name" value="FN3"/>
    <property type="match status" value="2"/>
</dbReference>
<dbReference type="InterPro" id="IPR008979">
    <property type="entry name" value="Galactose-bd-like_sf"/>
</dbReference>
<keyword evidence="1" id="KW-0378">Hydrolase</keyword>
<feature type="domain" description="F5/8 type C" evidence="2">
    <location>
        <begin position="1381"/>
        <end position="1541"/>
    </location>
</feature>
<dbReference type="SMART" id="SM01276">
    <property type="entry name" value="M60-like"/>
    <property type="match status" value="1"/>
</dbReference>
<keyword evidence="1" id="KW-0326">Glycosidase</keyword>
<dbReference type="PROSITE" id="PS50853">
    <property type="entry name" value="FN3"/>
    <property type="match status" value="2"/>
</dbReference>
<protein>
    <recommendedName>
        <fullName evidence="8">Fibronectin type III domain protein</fullName>
    </recommendedName>
</protein>